<organism evidence="2 3">
    <name type="scientific">Taxus chinensis</name>
    <name type="common">Chinese yew</name>
    <name type="synonym">Taxus wallichiana var. chinensis</name>
    <dbReference type="NCBI Taxonomy" id="29808"/>
    <lineage>
        <taxon>Eukaryota</taxon>
        <taxon>Viridiplantae</taxon>
        <taxon>Streptophyta</taxon>
        <taxon>Embryophyta</taxon>
        <taxon>Tracheophyta</taxon>
        <taxon>Spermatophyta</taxon>
        <taxon>Pinopsida</taxon>
        <taxon>Pinidae</taxon>
        <taxon>Conifers II</taxon>
        <taxon>Cupressales</taxon>
        <taxon>Taxaceae</taxon>
        <taxon>Taxus</taxon>
    </lineage>
</organism>
<feature type="region of interest" description="Disordered" evidence="1">
    <location>
        <begin position="1"/>
        <end position="27"/>
    </location>
</feature>
<gene>
    <name evidence="2" type="ORF">KI387_014193</name>
</gene>
<dbReference type="AlphaFoldDB" id="A0AA38CKX4"/>
<evidence type="ECO:0000313" key="3">
    <source>
        <dbReference type="Proteomes" id="UP000824469"/>
    </source>
</evidence>
<comment type="caution">
    <text evidence="2">The sequence shown here is derived from an EMBL/GenBank/DDBJ whole genome shotgun (WGS) entry which is preliminary data.</text>
</comment>
<feature type="compositionally biased region" description="Acidic residues" evidence="1">
    <location>
        <begin position="1"/>
        <end position="14"/>
    </location>
</feature>
<evidence type="ECO:0000256" key="1">
    <source>
        <dbReference type="SAM" id="MobiDB-lite"/>
    </source>
</evidence>
<sequence length="68" mass="7893">VANEQEPLEEELVIEDGPHEEHHYKEEQCENKKAWMEAELLSDIKRISLPKFDGTSLGYGAESWMSEM</sequence>
<dbReference type="Proteomes" id="UP000824469">
    <property type="component" value="Unassembled WGS sequence"/>
</dbReference>
<evidence type="ECO:0000313" key="2">
    <source>
        <dbReference type="EMBL" id="KAH9302610.1"/>
    </source>
</evidence>
<name>A0AA38CKX4_TAXCH</name>
<proteinExistence type="predicted"/>
<protein>
    <submittedName>
        <fullName evidence="2">Uncharacterized protein</fullName>
    </submittedName>
</protein>
<feature type="non-terminal residue" evidence="2">
    <location>
        <position position="1"/>
    </location>
</feature>
<reference evidence="2 3" key="1">
    <citation type="journal article" date="2021" name="Nat. Plants">
        <title>The Taxus genome provides insights into paclitaxel biosynthesis.</title>
        <authorList>
            <person name="Xiong X."/>
            <person name="Gou J."/>
            <person name="Liao Q."/>
            <person name="Li Y."/>
            <person name="Zhou Q."/>
            <person name="Bi G."/>
            <person name="Li C."/>
            <person name="Du R."/>
            <person name="Wang X."/>
            <person name="Sun T."/>
            <person name="Guo L."/>
            <person name="Liang H."/>
            <person name="Lu P."/>
            <person name="Wu Y."/>
            <person name="Zhang Z."/>
            <person name="Ro D.K."/>
            <person name="Shang Y."/>
            <person name="Huang S."/>
            <person name="Yan J."/>
        </authorList>
    </citation>
    <scope>NUCLEOTIDE SEQUENCE [LARGE SCALE GENOMIC DNA]</scope>
    <source>
        <strain evidence="2">Ta-2019</strain>
    </source>
</reference>
<dbReference type="EMBL" id="JAHRHJ020000009">
    <property type="protein sequence ID" value="KAH9302610.1"/>
    <property type="molecule type" value="Genomic_DNA"/>
</dbReference>
<keyword evidence="3" id="KW-1185">Reference proteome</keyword>
<accession>A0AA38CKX4</accession>
<feature type="compositionally biased region" description="Basic and acidic residues" evidence="1">
    <location>
        <begin position="16"/>
        <end position="27"/>
    </location>
</feature>